<dbReference type="VEuPathDB" id="FungiDB:PV08_10219"/>
<dbReference type="PANTHER" id="PTHR10622:SF10">
    <property type="entry name" value="HET DOMAIN-CONTAINING PROTEIN"/>
    <property type="match status" value="1"/>
</dbReference>
<reference evidence="2 3" key="1">
    <citation type="submission" date="2015-01" db="EMBL/GenBank/DDBJ databases">
        <title>The Genome Sequence of Exophiala spinifera CBS89968.</title>
        <authorList>
            <consortium name="The Broad Institute Genomics Platform"/>
            <person name="Cuomo C."/>
            <person name="de Hoog S."/>
            <person name="Gorbushina A."/>
            <person name="Stielow B."/>
            <person name="Teixiera M."/>
            <person name="Abouelleil A."/>
            <person name="Chapman S.B."/>
            <person name="Priest M."/>
            <person name="Young S.K."/>
            <person name="Wortman J."/>
            <person name="Nusbaum C."/>
            <person name="Birren B."/>
        </authorList>
    </citation>
    <scope>NUCLEOTIDE SEQUENCE [LARGE SCALE GENOMIC DNA]</scope>
    <source>
        <strain evidence="2 3">CBS 89968</strain>
    </source>
</reference>
<evidence type="ECO:0000313" key="3">
    <source>
        <dbReference type="Proteomes" id="UP000053328"/>
    </source>
</evidence>
<feature type="domain" description="Heterokaryon incompatibility" evidence="1">
    <location>
        <begin position="26"/>
        <end position="147"/>
    </location>
</feature>
<accession>A0A0D2AWV3</accession>
<dbReference type="EMBL" id="KN847499">
    <property type="protein sequence ID" value="KIW10920.1"/>
    <property type="molecule type" value="Genomic_DNA"/>
</dbReference>
<dbReference type="STRING" id="91928.A0A0D2AWV3"/>
<dbReference type="GeneID" id="27337302"/>
<dbReference type="InterPro" id="IPR010730">
    <property type="entry name" value="HET"/>
</dbReference>
<dbReference type="Pfam" id="PF06985">
    <property type="entry name" value="HET"/>
    <property type="match status" value="1"/>
</dbReference>
<dbReference type="AlphaFoldDB" id="A0A0D2AWV3"/>
<dbReference type="RefSeq" id="XP_016231136.1">
    <property type="nucleotide sequence ID" value="XM_016384534.1"/>
</dbReference>
<proteinExistence type="predicted"/>
<evidence type="ECO:0000313" key="2">
    <source>
        <dbReference type="EMBL" id="KIW10920.1"/>
    </source>
</evidence>
<keyword evidence="3" id="KW-1185">Reference proteome</keyword>
<dbReference type="HOGENOM" id="CLU_000288_138_0_1"/>
<protein>
    <recommendedName>
        <fullName evidence="1">Heterokaryon incompatibility domain-containing protein</fullName>
    </recommendedName>
</protein>
<gene>
    <name evidence="2" type="ORF">PV08_10219</name>
</gene>
<organism evidence="2 3">
    <name type="scientific">Exophiala spinifera</name>
    <dbReference type="NCBI Taxonomy" id="91928"/>
    <lineage>
        <taxon>Eukaryota</taxon>
        <taxon>Fungi</taxon>
        <taxon>Dikarya</taxon>
        <taxon>Ascomycota</taxon>
        <taxon>Pezizomycotina</taxon>
        <taxon>Eurotiomycetes</taxon>
        <taxon>Chaetothyriomycetidae</taxon>
        <taxon>Chaetothyriales</taxon>
        <taxon>Herpotrichiellaceae</taxon>
        <taxon>Exophiala</taxon>
    </lineage>
</organism>
<name>A0A0D2AWV3_9EURO</name>
<dbReference type="PANTHER" id="PTHR10622">
    <property type="entry name" value="HET DOMAIN-CONTAINING PROTEIN"/>
    <property type="match status" value="1"/>
</dbReference>
<dbReference type="Proteomes" id="UP000053328">
    <property type="component" value="Unassembled WGS sequence"/>
</dbReference>
<sequence>MRLLKILPNRDFCLTERLPDNAILQYAILSHTWGDEGQEVTFEDMDKGSGRDKAGYEKLRFCGEQARLDGLEYFWVDTCCINKKDMAELSHAIRSMFRWYRNAARCYVYLSDVSTNKRRRGDRGTRETWEHAFRESKWFTRGWTLQELLAPSSVEFFSQQRKRLGDKKSMAQQIHEITGIPKSAFQGAPLTRFKRKERFSWMNHRQTKLEEDKAYSLLGVFDVDMHLRYGEGIASAFKRLDEEIDKVEKCIQELRPTDPHDDKKRIEDTKGGLLEDSFVPLGPGELRV</sequence>
<dbReference type="OrthoDB" id="674604at2759"/>
<evidence type="ECO:0000259" key="1">
    <source>
        <dbReference type="Pfam" id="PF06985"/>
    </source>
</evidence>